<sequence length="81" mass="7675">MNRKLVSIILTSSLLAAAGAVQAEGCAEGAAAGGVAGHVAGKHGKAGAAGGCAVGHHEASKKEKKTQQADAGNAASAPSNK</sequence>
<protein>
    <submittedName>
        <fullName evidence="3">Glycine zipper 2TM domain protein</fullName>
    </submittedName>
</protein>
<feature type="chain" id="PRO_5007625188" evidence="2">
    <location>
        <begin position="24"/>
        <end position="81"/>
    </location>
</feature>
<gene>
    <name evidence="3" type="ORF">AWB78_08024</name>
</gene>
<feature type="region of interest" description="Disordered" evidence="1">
    <location>
        <begin position="37"/>
        <end position="81"/>
    </location>
</feature>
<evidence type="ECO:0000256" key="1">
    <source>
        <dbReference type="SAM" id="MobiDB-lite"/>
    </source>
</evidence>
<keyword evidence="2" id="KW-0732">Signal</keyword>
<organism evidence="3 4">
    <name type="scientific">Caballeronia calidae</name>
    <dbReference type="NCBI Taxonomy" id="1777139"/>
    <lineage>
        <taxon>Bacteria</taxon>
        <taxon>Pseudomonadati</taxon>
        <taxon>Pseudomonadota</taxon>
        <taxon>Betaproteobacteria</taxon>
        <taxon>Burkholderiales</taxon>
        <taxon>Burkholderiaceae</taxon>
        <taxon>Caballeronia</taxon>
    </lineage>
</organism>
<dbReference type="RefSeq" id="WP_062612250.1">
    <property type="nucleotide sequence ID" value="NZ_FCOX02000112.1"/>
</dbReference>
<evidence type="ECO:0000256" key="2">
    <source>
        <dbReference type="SAM" id="SignalP"/>
    </source>
</evidence>
<name>A0A158EI25_9BURK</name>
<evidence type="ECO:0000313" key="3">
    <source>
        <dbReference type="EMBL" id="SAL06350.1"/>
    </source>
</evidence>
<reference evidence="3" key="1">
    <citation type="submission" date="2016-01" db="EMBL/GenBank/DDBJ databases">
        <authorList>
            <person name="Peeters C."/>
        </authorList>
    </citation>
    <scope>NUCLEOTIDE SEQUENCE</scope>
    <source>
        <strain evidence="3">LMG 29321</strain>
    </source>
</reference>
<dbReference type="EMBL" id="FCOX02000112">
    <property type="protein sequence ID" value="SAL06350.1"/>
    <property type="molecule type" value="Genomic_DNA"/>
</dbReference>
<dbReference type="Proteomes" id="UP000071859">
    <property type="component" value="Unassembled WGS sequence"/>
</dbReference>
<feature type="compositionally biased region" description="Basic and acidic residues" evidence="1">
    <location>
        <begin position="55"/>
        <end position="67"/>
    </location>
</feature>
<keyword evidence="4" id="KW-1185">Reference proteome</keyword>
<dbReference type="AlphaFoldDB" id="A0A158EI25"/>
<accession>A0A158EI25</accession>
<feature type="signal peptide" evidence="2">
    <location>
        <begin position="1"/>
        <end position="23"/>
    </location>
</feature>
<evidence type="ECO:0000313" key="4">
    <source>
        <dbReference type="Proteomes" id="UP000071859"/>
    </source>
</evidence>
<comment type="caution">
    <text evidence="3">The sequence shown here is derived from an EMBL/GenBank/DDBJ whole genome shotgun (WGS) entry which is preliminary data.</text>
</comment>
<proteinExistence type="predicted"/>